<dbReference type="AlphaFoldDB" id="A0A848QF72"/>
<accession>A0A848QF72</accession>
<proteinExistence type="predicted"/>
<dbReference type="EMBL" id="JABCRE010000003">
    <property type="protein sequence ID" value="NMW32281.1"/>
    <property type="molecule type" value="Genomic_DNA"/>
</dbReference>
<name>A0A848QF72_9SPHN</name>
<gene>
    <name evidence="1" type="ORF">HKD42_09440</name>
</gene>
<keyword evidence="2" id="KW-1185">Reference proteome</keyword>
<reference evidence="1 2" key="1">
    <citation type="submission" date="2020-04" db="EMBL/GenBank/DDBJ databases">
        <authorList>
            <person name="Liu A."/>
        </authorList>
    </citation>
    <scope>NUCLEOTIDE SEQUENCE [LARGE SCALE GENOMIC DNA]</scope>
    <source>
        <strain evidence="1 2">RZ02</strain>
    </source>
</reference>
<dbReference type="Proteomes" id="UP000561181">
    <property type="component" value="Unassembled WGS sequence"/>
</dbReference>
<evidence type="ECO:0000313" key="2">
    <source>
        <dbReference type="Proteomes" id="UP000561181"/>
    </source>
</evidence>
<comment type="caution">
    <text evidence="1">The sequence shown here is derived from an EMBL/GenBank/DDBJ whole genome shotgun (WGS) entry which is preliminary data.</text>
</comment>
<evidence type="ECO:0000313" key="1">
    <source>
        <dbReference type="EMBL" id="NMW32281.1"/>
    </source>
</evidence>
<sequence>MAKQEPVFVATAPVPVAAAPKAAAQATSIDRTPTRILDQSAAARLLSNSGLTLQWIGWDKRGTLNSGKRDGQLWLKGVQHAPGGGRGLLTIDGHVTEIGTGYFTFSGEIVIEGTPDAGRICKMRRQDWRFAITEGRKYWRLRQFEWCDGLTDYVDIYF</sequence>
<protein>
    <submittedName>
        <fullName evidence="1">Uncharacterized protein</fullName>
    </submittedName>
</protein>
<organism evidence="1 2">
    <name type="scientific">Pontixanthobacter rizhaonensis</name>
    <dbReference type="NCBI Taxonomy" id="2730337"/>
    <lineage>
        <taxon>Bacteria</taxon>
        <taxon>Pseudomonadati</taxon>
        <taxon>Pseudomonadota</taxon>
        <taxon>Alphaproteobacteria</taxon>
        <taxon>Sphingomonadales</taxon>
        <taxon>Erythrobacteraceae</taxon>
        <taxon>Pontixanthobacter</taxon>
    </lineage>
</organism>
<dbReference type="RefSeq" id="WP_170012768.1">
    <property type="nucleotide sequence ID" value="NZ_JABCRE010000003.1"/>
</dbReference>